<feature type="compositionally biased region" description="Low complexity" evidence="1">
    <location>
        <begin position="40"/>
        <end position="51"/>
    </location>
</feature>
<accession>A0A8S9HK71</accession>
<evidence type="ECO:0000256" key="1">
    <source>
        <dbReference type="SAM" id="MobiDB-lite"/>
    </source>
</evidence>
<dbReference type="Proteomes" id="UP000712281">
    <property type="component" value="Unassembled WGS sequence"/>
</dbReference>
<dbReference type="AlphaFoldDB" id="A0A8S9HK71"/>
<gene>
    <name evidence="2" type="ORF">F2Q68_00017128</name>
</gene>
<protein>
    <submittedName>
        <fullName evidence="2">Uncharacterized protein</fullName>
    </submittedName>
</protein>
<comment type="caution">
    <text evidence="2">The sequence shown here is derived from an EMBL/GenBank/DDBJ whole genome shotgun (WGS) entry which is preliminary data.</text>
</comment>
<dbReference type="EMBL" id="QGKW02001940">
    <property type="protein sequence ID" value="KAF2557704.1"/>
    <property type="molecule type" value="Genomic_DNA"/>
</dbReference>
<name>A0A8S9HK71_BRACR</name>
<evidence type="ECO:0000313" key="2">
    <source>
        <dbReference type="EMBL" id="KAF2557704.1"/>
    </source>
</evidence>
<reference evidence="2" key="1">
    <citation type="submission" date="2019-12" db="EMBL/GenBank/DDBJ databases">
        <title>Genome sequencing and annotation of Brassica cretica.</title>
        <authorList>
            <person name="Studholme D.J."/>
            <person name="Sarris P.F."/>
        </authorList>
    </citation>
    <scope>NUCLEOTIDE SEQUENCE</scope>
    <source>
        <strain evidence="2">PFS-001/15</strain>
        <tissue evidence="2">Leaf</tissue>
    </source>
</reference>
<sequence length="80" mass="8914">MFLILAQTISACSTSASKQDDLTQLADSLRTARDSISTLDSSCSRSQQSDSSRQHHPAFRSVPARGSSLWWSIQPYLRLR</sequence>
<organism evidence="2 3">
    <name type="scientific">Brassica cretica</name>
    <name type="common">Mustard</name>
    <dbReference type="NCBI Taxonomy" id="69181"/>
    <lineage>
        <taxon>Eukaryota</taxon>
        <taxon>Viridiplantae</taxon>
        <taxon>Streptophyta</taxon>
        <taxon>Embryophyta</taxon>
        <taxon>Tracheophyta</taxon>
        <taxon>Spermatophyta</taxon>
        <taxon>Magnoliopsida</taxon>
        <taxon>eudicotyledons</taxon>
        <taxon>Gunneridae</taxon>
        <taxon>Pentapetalae</taxon>
        <taxon>rosids</taxon>
        <taxon>malvids</taxon>
        <taxon>Brassicales</taxon>
        <taxon>Brassicaceae</taxon>
        <taxon>Brassiceae</taxon>
        <taxon>Brassica</taxon>
    </lineage>
</organism>
<evidence type="ECO:0000313" key="3">
    <source>
        <dbReference type="Proteomes" id="UP000712281"/>
    </source>
</evidence>
<feature type="region of interest" description="Disordered" evidence="1">
    <location>
        <begin position="39"/>
        <end position="65"/>
    </location>
</feature>
<proteinExistence type="predicted"/>